<reference evidence="2" key="1">
    <citation type="journal article" date="2023" name="Hortic. Res.">
        <title>A chromosome-level phased genome enabling allele-level studies in sweet orange: a case study on citrus Huanglongbing tolerance.</title>
        <authorList>
            <person name="Wu B."/>
            <person name="Yu Q."/>
            <person name="Deng Z."/>
            <person name="Duan Y."/>
            <person name="Luo F."/>
            <person name="Gmitter F. Jr."/>
        </authorList>
    </citation>
    <scope>NUCLEOTIDE SEQUENCE [LARGE SCALE GENOMIC DNA]</scope>
    <source>
        <strain evidence="2">cv. Valencia</strain>
    </source>
</reference>
<dbReference type="EMBL" id="CM039175">
    <property type="protein sequence ID" value="KAH9738459.1"/>
    <property type="molecule type" value="Genomic_DNA"/>
</dbReference>
<proteinExistence type="predicted"/>
<evidence type="ECO:0000313" key="1">
    <source>
        <dbReference type="EMBL" id="KAH9738459.1"/>
    </source>
</evidence>
<organism evidence="1 2">
    <name type="scientific">Citrus sinensis</name>
    <name type="common">Sweet orange</name>
    <name type="synonym">Citrus aurantium var. sinensis</name>
    <dbReference type="NCBI Taxonomy" id="2711"/>
    <lineage>
        <taxon>Eukaryota</taxon>
        <taxon>Viridiplantae</taxon>
        <taxon>Streptophyta</taxon>
        <taxon>Embryophyta</taxon>
        <taxon>Tracheophyta</taxon>
        <taxon>Spermatophyta</taxon>
        <taxon>Magnoliopsida</taxon>
        <taxon>eudicotyledons</taxon>
        <taxon>Gunneridae</taxon>
        <taxon>Pentapetalae</taxon>
        <taxon>rosids</taxon>
        <taxon>malvids</taxon>
        <taxon>Sapindales</taxon>
        <taxon>Rutaceae</taxon>
        <taxon>Aurantioideae</taxon>
        <taxon>Citrus</taxon>
    </lineage>
</organism>
<accession>A0ACB8K010</accession>
<keyword evidence="2" id="KW-1185">Reference proteome</keyword>
<name>A0ACB8K010_CITSI</name>
<sequence>MAGKILDLSNKNCESSGWDSDDYEEAKDNILDLSIDKLNLGPKKKLLVLSPSRLLVHRAHRANKATIPQNRMPDAINGGHLVFKRPFVEDFMKFCFERFEVGIWSSAKERNVDTVLYCAMGKLKDKLLFVWDQEECTDSGFKSLEKKDKPLFFKDLNKLWQKINTSNKYHFNESDTLLIDDNPYKALLNPPNTSIFPEAYNPEDVNDKVLKPNGELAKYLEGLAEAEDVQSYVKENAFGQPPVNSSHPDWGFYSKVAFTFWIGLGILRSRNPRIGSVE</sequence>
<gene>
    <name evidence="1" type="ORF">KPL71_018795</name>
</gene>
<protein>
    <submittedName>
        <fullName evidence="1">FCP1 domain-containing protein</fullName>
    </submittedName>
</protein>
<comment type="caution">
    <text evidence="1">The sequence shown here is derived from an EMBL/GenBank/DDBJ whole genome shotgun (WGS) entry which is preliminary data.</text>
</comment>
<evidence type="ECO:0000313" key="2">
    <source>
        <dbReference type="Proteomes" id="UP000829398"/>
    </source>
</evidence>
<dbReference type="Proteomes" id="UP000829398">
    <property type="component" value="Chromosome 6"/>
</dbReference>